<feature type="domain" description="YbaK/aminoacyl-tRNA synthetase-associated" evidence="1">
    <location>
        <begin position="27"/>
        <end position="140"/>
    </location>
</feature>
<gene>
    <name evidence="2" type="ORF">JX001_02920</name>
</gene>
<dbReference type="Gene3D" id="3.90.960.10">
    <property type="entry name" value="YbaK/aminoacyl-tRNA synthetase-associated domain"/>
    <property type="match status" value="1"/>
</dbReference>
<evidence type="ECO:0000259" key="1">
    <source>
        <dbReference type="Pfam" id="PF04073"/>
    </source>
</evidence>
<dbReference type="PANTHER" id="PTHR30411">
    <property type="entry name" value="CYTOPLASMIC PROTEIN"/>
    <property type="match status" value="1"/>
</dbReference>
<sequence>MSLETVKAFFGVHAPELDVIETAQISATVAEAAAAHEVEPDQIAKTLSFQIGDRIVLVVTSGTVRIDNAKAKRVFGAKATMLDRDTVERVTGHPVGGVCPFGLPTPLPVYCDVSLRAHPVVIAAAGAVNAAVGISPERLATITQATWVDVCRNPDPEVGSDAHKAI</sequence>
<proteinExistence type="predicted"/>
<dbReference type="Pfam" id="PF04073">
    <property type="entry name" value="tRNA_edit"/>
    <property type="match status" value="1"/>
</dbReference>
<organism evidence="2 3">
    <name type="scientific">Brevundimonas fontaquae</name>
    <dbReference type="NCBI Taxonomy" id="2813778"/>
    <lineage>
        <taxon>Bacteria</taxon>
        <taxon>Pseudomonadati</taxon>
        <taxon>Pseudomonadota</taxon>
        <taxon>Alphaproteobacteria</taxon>
        <taxon>Caulobacterales</taxon>
        <taxon>Caulobacteraceae</taxon>
        <taxon>Brevundimonas</taxon>
    </lineage>
</organism>
<dbReference type="Proteomes" id="UP000662957">
    <property type="component" value="Chromosome"/>
</dbReference>
<evidence type="ECO:0000313" key="2">
    <source>
        <dbReference type="EMBL" id="QSF55755.1"/>
    </source>
</evidence>
<protein>
    <submittedName>
        <fullName evidence="2">YbaK/EbsC family protein</fullName>
    </submittedName>
</protein>
<name>A0ABX7LVK7_9CAUL</name>
<dbReference type="CDD" id="cd04333">
    <property type="entry name" value="ProX_deacylase"/>
    <property type="match status" value="1"/>
</dbReference>
<reference evidence="2 3" key="1">
    <citation type="submission" date="2021-02" db="EMBL/GenBank/DDBJ databases">
        <title>Brevundimonas sp. CS1 genome sequence.</title>
        <authorList>
            <person name="Lee K."/>
            <person name="Choi Y.-J."/>
            <person name="Son H.-R."/>
        </authorList>
    </citation>
    <scope>NUCLEOTIDE SEQUENCE [LARGE SCALE GENOMIC DNA]</scope>
    <source>
        <strain evidence="2 3">CS1</strain>
    </source>
</reference>
<keyword evidence="3" id="KW-1185">Reference proteome</keyword>
<accession>A0ABX7LVK7</accession>
<dbReference type="EMBL" id="CP070968">
    <property type="protein sequence ID" value="QSF55755.1"/>
    <property type="molecule type" value="Genomic_DNA"/>
</dbReference>
<dbReference type="InterPro" id="IPR036754">
    <property type="entry name" value="YbaK/aa-tRNA-synt-asso_dom_sf"/>
</dbReference>
<dbReference type="PANTHER" id="PTHR30411:SF1">
    <property type="entry name" value="CYTOPLASMIC PROTEIN"/>
    <property type="match status" value="1"/>
</dbReference>
<evidence type="ECO:0000313" key="3">
    <source>
        <dbReference type="Proteomes" id="UP000662957"/>
    </source>
</evidence>
<dbReference type="InterPro" id="IPR007214">
    <property type="entry name" value="YbaK/aa-tRNA-synth-assoc-dom"/>
</dbReference>
<dbReference type="SUPFAM" id="SSF55826">
    <property type="entry name" value="YbaK/ProRS associated domain"/>
    <property type="match status" value="1"/>
</dbReference>